<organism evidence="10 11">
    <name type="scientific">Skeletonema marinoi</name>
    <dbReference type="NCBI Taxonomy" id="267567"/>
    <lineage>
        <taxon>Eukaryota</taxon>
        <taxon>Sar</taxon>
        <taxon>Stramenopiles</taxon>
        <taxon>Ochrophyta</taxon>
        <taxon>Bacillariophyta</taxon>
        <taxon>Coscinodiscophyceae</taxon>
        <taxon>Thalassiosirophycidae</taxon>
        <taxon>Thalassiosirales</taxon>
        <taxon>Skeletonemataceae</taxon>
        <taxon>Skeletonema</taxon>
        <taxon>Skeletonema marinoi-dohrnii complex</taxon>
    </lineage>
</organism>
<keyword evidence="7 8" id="KW-0788">Thiol protease</keyword>
<evidence type="ECO:0000313" key="10">
    <source>
        <dbReference type="EMBL" id="KAK1747624.1"/>
    </source>
</evidence>
<dbReference type="GO" id="GO:0004843">
    <property type="term" value="F:cysteine-type deubiquitinase activity"/>
    <property type="evidence" value="ECO:0007669"/>
    <property type="project" value="UniProtKB-UniRule"/>
</dbReference>
<evidence type="ECO:0000256" key="6">
    <source>
        <dbReference type="ARBA" id="ARBA00022801"/>
    </source>
</evidence>
<feature type="domain" description="UCH catalytic" evidence="9">
    <location>
        <begin position="32"/>
        <end position="307"/>
    </location>
</feature>
<dbReference type="PANTHER" id="PTHR10589:SF17">
    <property type="entry name" value="UBIQUITIN CARBOXYL-TERMINAL HYDROLASE"/>
    <property type="match status" value="1"/>
</dbReference>
<feature type="site" description="Transition state stabilizer" evidence="8">
    <location>
        <position position="131"/>
    </location>
</feature>
<dbReference type="InterPro" id="IPR038765">
    <property type="entry name" value="Papain-like_cys_pep_sf"/>
</dbReference>
<dbReference type="SUPFAM" id="SSF54001">
    <property type="entry name" value="Cysteine proteinases"/>
    <property type="match status" value="1"/>
</dbReference>
<dbReference type="EMBL" id="JATAAI010000002">
    <property type="protein sequence ID" value="KAK1747624.1"/>
    <property type="molecule type" value="Genomic_DNA"/>
</dbReference>
<keyword evidence="6 8" id="KW-0378">Hydrolase</keyword>
<evidence type="ECO:0000256" key="4">
    <source>
        <dbReference type="ARBA" id="ARBA00022670"/>
    </source>
</evidence>
<dbReference type="Gene3D" id="3.40.532.10">
    <property type="entry name" value="Peptidase C12, ubiquitin carboxyl-terminal hydrolase"/>
    <property type="match status" value="1"/>
</dbReference>
<feature type="site" description="Important for enzyme activity" evidence="8">
    <location>
        <position position="254"/>
    </location>
</feature>
<protein>
    <recommendedName>
        <fullName evidence="3 8">ubiquitinyl hydrolase 1</fullName>
        <ecNumber evidence="3 8">3.4.19.12</ecNumber>
    </recommendedName>
</protein>
<accession>A0AAD8YJA5</accession>
<dbReference type="GO" id="GO:0006511">
    <property type="term" value="P:ubiquitin-dependent protein catabolic process"/>
    <property type="evidence" value="ECO:0007669"/>
    <property type="project" value="UniProtKB-UniRule"/>
</dbReference>
<dbReference type="InterPro" id="IPR001578">
    <property type="entry name" value="Peptidase_C12_UCH"/>
</dbReference>
<evidence type="ECO:0000313" key="11">
    <source>
        <dbReference type="Proteomes" id="UP001224775"/>
    </source>
</evidence>
<evidence type="ECO:0000256" key="5">
    <source>
        <dbReference type="ARBA" id="ARBA00022786"/>
    </source>
</evidence>
<comment type="caution">
    <text evidence="10">The sequence shown here is derived from an EMBL/GenBank/DDBJ whole genome shotgun (WGS) entry which is preliminary data.</text>
</comment>
<sequence>MMPTSENEEEDRLKVIHHHLSTNKSSSNASASWLPLESNPAIFTSYAENTSHLPQTWEFVDVLGFGGGAKDDLLLLSPTESNLSDTVAGAIFLFPTTDAIYTERSLQKARLRKHNQRHHELLSRNVFHLEQVKGFGNACGTIAATHVLLNSGLSLPDIPDPFNDSGGTASPLSVYKKSCINTPDSVDQDHDRLRRQRGEMLVHTQELHNISDSSAQNTASQTQCPQSGDTYLGHHYCAFVPVKIDGNIHVVELDGTKIRPIDHGMIDGNNNSDDNNAFLRAVANVVKREWMALEPNRIDFSLMALVKKA</sequence>
<evidence type="ECO:0000259" key="9">
    <source>
        <dbReference type="PROSITE" id="PS52048"/>
    </source>
</evidence>
<dbReference type="InterPro" id="IPR036959">
    <property type="entry name" value="Peptidase_C12_UCH_sf"/>
</dbReference>
<feature type="active site" description="Nucleophile" evidence="8">
    <location>
        <position position="139"/>
    </location>
</feature>
<comment type="catalytic activity">
    <reaction evidence="1 8">
        <text>Thiol-dependent hydrolysis of ester, thioester, amide, peptide and isopeptide bonds formed by the C-terminal Gly of ubiquitin (a 76-residue protein attached to proteins as an intracellular targeting signal).</text>
        <dbReference type="EC" id="3.4.19.12"/>
    </reaction>
</comment>
<evidence type="ECO:0000256" key="1">
    <source>
        <dbReference type="ARBA" id="ARBA00000707"/>
    </source>
</evidence>
<dbReference type="GO" id="GO:0016579">
    <property type="term" value="P:protein deubiquitination"/>
    <property type="evidence" value="ECO:0007669"/>
    <property type="project" value="TreeGrafter"/>
</dbReference>
<evidence type="ECO:0000256" key="3">
    <source>
        <dbReference type="ARBA" id="ARBA00012759"/>
    </source>
</evidence>
<feature type="active site" description="Proton donor" evidence="8">
    <location>
        <position position="235"/>
    </location>
</feature>
<proteinExistence type="inferred from homology"/>
<name>A0AAD8YJA5_9STRA</name>
<keyword evidence="4 8" id="KW-0645">Protease</keyword>
<reference evidence="10" key="1">
    <citation type="submission" date="2023-06" db="EMBL/GenBank/DDBJ databases">
        <title>Survivors Of The Sea: Transcriptome response of Skeletonema marinoi to long-term dormancy.</title>
        <authorList>
            <person name="Pinder M.I.M."/>
            <person name="Kourtchenko O."/>
            <person name="Robertson E.K."/>
            <person name="Larsson T."/>
            <person name="Maumus F."/>
            <person name="Osuna-Cruz C.M."/>
            <person name="Vancaester E."/>
            <person name="Stenow R."/>
            <person name="Vandepoele K."/>
            <person name="Ploug H."/>
            <person name="Bruchert V."/>
            <person name="Godhe A."/>
            <person name="Topel M."/>
        </authorList>
    </citation>
    <scope>NUCLEOTIDE SEQUENCE</scope>
    <source>
        <strain evidence="10">R05AC</strain>
    </source>
</reference>
<gene>
    <name evidence="10" type="ORF">QTG54_001587</name>
</gene>
<dbReference type="Proteomes" id="UP001224775">
    <property type="component" value="Unassembled WGS sequence"/>
</dbReference>
<dbReference type="GO" id="GO:0005737">
    <property type="term" value="C:cytoplasm"/>
    <property type="evidence" value="ECO:0007669"/>
    <property type="project" value="TreeGrafter"/>
</dbReference>
<comment type="similarity">
    <text evidence="2 8">Belongs to the peptidase C12 family.</text>
</comment>
<dbReference type="PROSITE" id="PS52048">
    <property type="entry name" value="UCH_DOMAIN"/>
    <property type="match status" value="1"/>
</dbReference>
<evidence type="ECO:0000256" key="8">
    <source>
        <dbReference type="PROSITE-ProRule" id="PRU01393"/>
    </source>
</evidence>
<dbReference type="PANTHER" id="PTHR10589">
    <property type="entry name" value="UBIQUITIN CARBOXYL-TERMINAL HYDROLASE"/>
    <property type="match status" value="1"/>
</dbReference>
<dbReference type="AlphaFoldDB" id="A0AAD8YJA5"/>
<keyword evidence="5 8" id="KW-0833">Ubl conjugation pathway</keyword>
<keyword evidence="11" id="KW-1185">Reference proteome</keyword>
<evidence type="ECO:0000256" key="2">
    <source>
        <dbReference type="ARBA" id="ARBA00009326"/>
    </source>
</evidence>
<dbReference type="Pfam" id="PF01088">
    <property type="entry name" value="Peptidase_C12"/>
    <property type="match status" value="1"/>
</dbReference>
<dbReference type="EC" id="3.4.19.12" evidence="3 8"/>
<evidence type="ECO:0000256" key="7">
    <source>
        <dbReference type="ARBA" id="ARBA00022807"/>
    </source>
</evidence>